<keyword evidence="3" id="KW-1185">Reference proteome</keyword>
<keyword evidence="1" id="KW-0732">Signal</keyword>
<sequence length="122" mass="12994">MLKYKKVLLASSALLLFSLSAGIASAAEAPIQSVTKTSISAKLLTYQIKLRVGETYQLPYGRNYIYVPYQGGSGVNYFSVSSTGLVTALRAPLTLPGEPIGYVGVVQNGVADIAEVYIEITD</sequence>
<dbReference type="EMBL" id="BMFU01000001">
    <property type="protein sequence ID" value="GGH45842.1"/>
    <property type="molecule type" value="Genomic_DNA"/>
</dbReference>
<dbReference type="RefSeq" id="WP_188591315.1">
    <property type="nucleotide sequence ID" value="NZ_BMFU01000001.1"/>
</dbReference>
<accession>A0ABQ1Z1J4</accession>
<feature type="signal peptide" evidence="1">
    <location>
        <begin position="1"/>
        <end position="26"/>
    </location>
</feature>
<gene>
    <name evidence="2" type="ORF">GCM10008014_08130</name>
</gene>
<evidence type="ECO:0000313" key="2">
    <source>
        <dbReference type="EMBL" id="GGH45842.1"/>
    </source>
</evidence>
<reference evidence="3" key="1">
    <citation type="journal article" date="2019" name="Int. J. Syst. Evol. Microbiol.">
        <title>The Global Catalogue of Microorganisms (GCM) 10K type strain sequencing project: providing services to taxonomists for standard genome sequencing and annotation.</title>
        <authorList>
            <consortium name="The Broad Institute Genomics Platform"/>
            <consortium name="The Broad Institute Genome Sequencing Center for Infectious Disease"/>
            <person name="Wu L."/>
            <person name="Ma J."/>
        </authorList>
    </citation>
    <scope>NUCLEOTIDE SEQUENCE [LARGE SCALE GENOMIC DNA]</scope>
    <source>
        <strain evidence="3">CGMCC 1.12770</strain>
    </source>
</reference>
<comment type="caution">
    <text evidence="2">The sequence shown here is derived from an EMBL/GenBank/DDBJ whole genome shotgun (WGS) entry which is preliminary data.</text>
</comment>
<dbReference type="Proteomes" id="UP000652153">
    <property type="component" value="Unassembled WGS sequence"/>
</dbReference>
<evidence type="ECO:0000256" key="1">
    <source>
        <dbReference type="SAM" id="SignalP"/>
    </source>
</evidence>
<feature type="chain" id="PRO_5047362453" evidence="1">
    <location>
        <begin position="27"/>
        <end position="122"/>
    </location>
</feature>
<protein>
    <submittedName>
        <fullName evidence="2">Uncharacterized protein</fullName>
    </submittedName>
</protein>
<name>A0ABQ1Z1J4_9BACL</name>
<evidence type="ECO:0000313" key="3">
    <source>
        <dbReference type="Proteomes" id="UP000652153"/>
    </source>
</evidence>
<organism evidence="2 3">
    <name type="scientific">Paenibacillus silvae</name>
    <dbReference type="NCBI Taxonomy" id="1325358"/>
    <lineage>
        <taxon>Bacteria</taxon>
        <taxon>Bacillati</taxon>
        <taxon>Bacillota</taxon>
        <taxon>Bacilli</taxon>
        <taxon>Bacillales</taxon>
        <taxon>Paenibacillaceae</taxon>
        <taxon>Paenibacillus</taxon>
    </lineage>
</organism>
<proteinExistence type="predicted"/>